<sequence>MSSPDTTKALTEGFAGQSYSATVDRRECTGHAQELQGDFATTCYGGVKEKTWVKGGSGLGRRSYLWRVLQKLLVELGGGGTMHSLSPWVEADDRFTTSARGSAAVTSVGTGVLRSCGERWTEHGSLKLLPDRNPQVVSFSAVVPAPFWPCKSAVAKYGTPRVTDSPGGGVSSALGIHRILPAWQSFGGLLIFEYLAGCVFVANCGDSRALLCRDGKPVFATCDHKPVLPAEKERIIRAGGSVMIQRVNGSLAVSRALGDYEYKNVEGRGPCEQLVSPEPEVSVMDWDEDRDEFLVLACDGVWDVMTNEDLCSFVRSRLAISNDLESIANQVIDTCLYKVIYVTSYGLFGICSVAFHSLPQCVGGPLNTSEGLLALNSLVLFIRNEQSAGSLSGRYCSAYSVVRQVTVEDQLVFCGLGTEYLTCVADDEGKECMGCKHLESWVVDRLPATARCNHKRRAFNSLQLSLPTPWLAAPVRDTAGVGCPLRCNKHVTLCYLLSDRGELKGEQSILAGQRFCFVPCRRCLASPGGGRVVGSQRTVEPVVGSGGHAAEMRNLQAGRRPWVSLALSGGRPSLPLGLVTWLC</sequence>
<keyword evidence="3" id="KW-1185">Reference proteome</keyword>
<dbReference type="PANTHER" id="PTHR47992">
    <property type="entry name" value="PROTEIN PHOSPHATASE"/>
    <property type="match status" value="1"/>
</dbReference>
<dbReference type="CDD" id="cd00143">
    <property type="entry name" value="PP2Cc"/>
    <property type="match status" value="1"/>
</dbReference>
<protein>
    <recommendedName>
        <fullName evidence="1">PPM-type phosphatase domain-containing protein</fullName>
    </recommendedName>
</protein>
<organism evidence="2 3">
    <name type="scientific">Dryococelus australis</name>
    <dbReference type="NCBI Taxonomy" id="614101"/>
    <lineage>
        <taxon>Eukaryota</taxon>
        <taxon>Metazoa</taxon>
        <taxon>Ecdysozoa</taxon>
        <taxon>Arthropoda</taxon>
        <taxon>Hexapoda</taxon>
        <taxon>Insecta</taxon>
        <taxon>Pterygota</taxon>
        <taxon>Neoptera</taxon>
        <taxon>Polyneoptera</taxon>
        <taxon>Phasmatodea</taxon>
        <taxon>Verophasmatodea</taxon>
        <taxon>Anareolatae</taxon>
        <taxon>Phasmatidae</taxon>
        <taxon>Eurycanthinae</taxon>
        <taxon>Dryococelus</taxon>
    </lineage>
</organism>
<dbReference type="SUPFAM" id="SSF81606">
    <property type="entry name" value="PP2C-like"/>
    <property type="match status" value="1"/>
</dbReference>
<evidence type="ECO:0000313" key="2">
    <source>
        <dbReference type="EMBL" id="KAJ8896008.1"/>
    </source>
</evidence>
<dbReference type="InterPro" id="IPR001932">
    <property type="entry name" value="PPM-type_phosphatase-like_dom"/>
</dbReference>
<dbReference type="EMBL" id="JARBHB010000001">
    <property type="protein sequence ID" value="KAJ8896008.1"/>
    <property type="molecule type" value="Genomic_DNA"/>
</dbReference>
<dbReference type="Pfam" id="PF00481">
    <property type="entry name" value="PP2C"/>
    <property type="match status" value="1"/>
</dbReference>
<reference evidence="2 3" key="1">
    <citation type="submission" date="2023-02" db="EMBL/GenBank/DDBJ databases">
        <title>LHISI_Scaffold_Assembly.</title>
        <authorList>
            <person name="Stuart O.P."/>
            <person name="Cleave R."/>
            <person name="Magrath M.J.L."/>
            <person name="Mikheyev A.S."/>
        </authorList>
    </citation>
    <scope>NUCLEOTIDE SEQUENCE [LARGE SCALE GENOMIC DNA]</scope>
    <source>
        <strain evidence="2">Daus_M_001</strain>
        <tissue evidence="2">Leg muscle</tissue>
    </source>
</reference>
<gene>
    <name evidence="2" type="ORF">PR048_001349</name>
</gene>
<dbReference type="Gene3D" id="3.60.40.10">
    <property type="entry name" value="PPM-type phosphatase domain"/>
    <property type="match status" value="1"/>
</dbReference>
<feature type="domain" description="PPM-type phosphatase" evidence="1">
    <location>
        <begin position="102"/>
        <end position="342"/>
    </location>
</feature>
<proteinExistence type="predicted"/>
<dbReference type="InterPro" id="IPR015655">
    <property type="entry name" value="PP2C"/>
</dbReference>
<evidence type="ECO:0000313" key="3">
    <source>
        <dbReference type="Proteomes" id="UP001159363"/>
    </source>
</evidence>
<dbReference type="SMART" id="SM00332">
    <property type="entry name" value="PP2Cc"/>
    <property type="match status" value="1"/>
</dbReference>
<evidence type="ECO:0000259" key="1">
    <source>
        <dbReference type="PROSITE" id="PS51746"/>
    </source>
</evidence>
<dbReference type="PROSITE" id="PS51746">
    <property type="entry name" value="PPM_2"/>
    <property type="match status" value="1"/>
</dbReference>
<accession>A0ABQ9IH46</accession>
<comment type="caution">
    <text evidence="2">The sequence shown here is derived from an EMBL/GenBank/DDBJ whole genome shotgun (WGS) entry which is preliminary data.</text>
</comment>
<name>A0ABQ9IH46_9NEOP</name>
<dbReference type="Proteomes" id="UP001159363">
    <property type="component" value="Chromosome 1"/>
</dbReference>
<dbReference type="InterPro" id="IPR036457">
    <property type="entry name" value="PPM-type-like_dom_sf"/>
</dbReference>